<sequence>MTYNVAEFVGLHRLLVRAVGKQRKGVHVVGDSDLILGWID</sequence>
<evidence type="ECO:0000313" key="1">
    <source>
        <dbReference type="EMBL" id="OWZ02235.1"/>
    </source>
</evidence>
<proteinExistence type="predicted"/>
<keyword evidence="2" id="KW-1185">Reference proteome</keyword>
<dbReference type="Proteomes" id="UP000198211">
    <property type="component" value="Unassembled WGS sequence"/>
</dbReference>
<dbReference type="EMBL" id="NBNE01006305">
    <property type="protein sequence ID" value="OWZ02235.1"/>
    <property type="molecule type" value="Genomic_DNA"/>
</dbReference>
<comment type="caution">
    <text evidence="1">The sequence shown here is derived from an EMBL/GenBank/DDBJ whole genome shotgun (WGS) entry which is preliminary data.</text>
</comment>
<reference evidence="2" key="1">
    <citation type="submission" date="2017-03" db="EMBL/GenBank/DDBJ databases">
        <title>Phytopthora megakarya and P. palmivora, two closely related causual agents of cacao black pod achieved similar genome size and gene model numbers by different mechanisms.</title>
        <authorList>
            <person name="Ali S."/>
            <person name="Shao J."/>
            <person name="Larry D.J."/>
            <person name="Kronmiller B."/>
            <person name="Shen D."/>
            <person name="Strem M.D."/>
            <person name="Melnick R.L."/>
            <person name="Guiltinan M.J."/>
            <person name="Tyler B.M."/>
            <person name="Meinhardt L.W."/>
            <person name="Bailey B.A."/>
        </authorList>
    </citation>
    <scope>NUCLEOTIDE SEQUENCE [LARGE SCALE GENOMIC DNA]</scope>
    <source>
        <strain evidence="2">zdho120</strain>
    </source>
</reference>
<evidence type="ECO:0000313" key="2">
    <source>
        <dbReference type="Proteomes" id="UP000198211"/>
    </source>
</evidence>
<keyword evidence="1" id="KW-0695">RNA-directed DNA polymerase</keyword>
<dbReference type="GO" id="GO:0003964">
    <property type="term" value="F:RNA-directed DNA polymerase activity"/>
    <property type="evidence" value="ECO:0007669"/>
    <property type="project" value="UniProtKB-KW"/>
</dbReference>
<dbReference type="AlphaFoldDB" id="A0A225VA26"/>
<keyword evidence="1" id="KW-0548">Nucleotidyltransferase</keyword>
<accession>A0A225VA26</accession>
<keyword evidence="1" id="KW-0808">Transferase</keyword>
<protein>
    <submittedName>
        <fullName evidence="1">Reverse transcriptase</fullName>
    </submittedName>
</protein>
<name>A0A225VA26_9STRA</name>
<organism evidence="1 2">
    <name type="scientific">Phytophthora megakarya</name>
    <dbReference type="NCBI Taxonomy" id="4795"/>
    <lineage>
        <taxon>Eukaryota</taxon>
        <taxon>Sar</taxon>
        <taxon>Stramenopiles</taxon>
        <taxon>Oomycota</taxon>
        <taxon>Peronosporomycetes</taxon>
        <taxon>Peronosporales</taxon>
        <taxon>Peronosporaceae</taxon>
        <taxon>Phytophthora</taxon>
    </lineage>
</organism>
<gene>
    <name evidence="1" type="ORF">PHMEG_00026239</name>
</gene>